<dbReference type="OrthoDB" id="5353095at2759"/>
<dbReference type="SUPFAM" id="SSF47954">
    <property type="entry name" value="Cyclin-like"/>
    <property type="match status" value="1"/>
</dbReference>
<name>A0A0R3T0V0_RODNA</name>
<proteinExistence type="predicted"/>
<keyword evidence="4" id="KW-1185">Reference proteome</keyword>
<reference evidence="3 4" key="2">
    <citation type="submission" date="2018-11" db="EMBL/GenBank/DDBJ databases">
        <authorList>
            <consortium name="Pathogen Informatics"/>
        </authorList>
    </citation>
    <scope>NUCLEOTIDE SEQUENCE [LARGE SCALE GENOMIC DNA]</scope>
</reference>
<reference evidence="5" key="1">
    <citation type="submission" date="2017-02" db="UniProtKB">
        <authorList>
            <consortium name="WormBaseParasite"/>
        </authorList>
    </citation>
    <scope>IDENTIFICATION</scope>
</reference>
<protein>
    <submittedName>
        <fullName evidence="5">Cyclin N-terminal domain-containing protein</fullName>
    </submittedName>
</protein>
<feature type="compositionally biased region" description="Polar residues" evidence="1">
    <location>
        <begin position="302"/>
        <end position="320"/>
    </location>
</feature>
<dbReference type="EMBL" id="UZAE01000128">
    <property type="protein sequence ID" value="VDN96330.1"/>
    <property type="molecule type" value="Genomic_DNA"/>
</dbReference>
<dbReference type="InterPro" id="IPR012388">
    <property type="entry name" value="CABLES1/2"/>
</dbReference>
<dbReference type="GO" id="GO:0051726">
    <property type="term" value="P:regulation of cell cycle"/>
    <property type="evidence" value="ECO:0007669"/>
    <property type="project" value="InterPro"/>
</dbReference>
<dbReference type="PANTHER" id="PTHR22896:SF0">
    <property type="entry name" value="CYCLIN N-TERMINAL DOMAIN-CONTAINING PROTEIN"/>
    <property type="match status" value="1"/>
</dbReference>
<sequence length="588" mass="64868">MSCYDFRYRAAAQWFLSNISLDGISCDFSKSSKCGRGVVSQGFLAIAEDDEKDGLQFADHPKISAGSHKSDLSRSQKSPDFATRKNVCFGEVFEEGTMSGNEPPASIRPNPVRSISSISGQMYLKHELLTHAGNESFRFAISTVGQRRPPIIVASVIPISRDPLMLSGIPKVQNGTAGTILGGSGSSRQRSVPEMPTALLNTLFRHNTSGNVNANSPINNCPRSGSLGQEENLAVAKPLSYSKPVDSIERSYAHFLFPRRSLQHSLSLATPSTANLRQSGRRRRAETVAGDEVQDSEKIPSKSPSTTTESNSRQCRSRSHTLSFSSMASAISRHDGSSSPLRDVGGWGHHSIDSTAYPSSSENMQPSHAVIYEDPLIKYNPLLLDDPMVPRVTNRRVFPFQGYMTSILGYRRADEHKKSINREFHQRFPNVQLTLTKMRSIKLNILAIALRMNLDLWIVAHAYVLFEKMILKLFVCKANRKLCAGAALLISAKLNDLKGPAMPAFIQEIENEFRISHRDLIHMEMAAFIGLEFCVLPNPTEAFPHFTQIQKSLGVVVTTPCCLSVPTRTHSLEGENLQSHLSSPSVVE</sequence>
<evidence type="ECO:0000259" key="2">
    <source>
        <dbReference type="Pfam" id="PF00134"/>
    </source>
</evidence>
<organism evidence="5">
    <name type="scientific">Rodentolepis nana</name>
    <name type="common">Dwarf tapeworm</name>
    <name type="synonym">Hymenolepis nana</name>
    <dbReference type="NCBI Taxonomy" id="102285"/>
    <lineage>
        <taxon>Eukaryota</taxon>
        <taxon>Metazoa</taxon>
        <taxon>Spiralia</taxon>
        <taxon>Lophotrochozoa</taxon>
        <taxon>Platyhelminthes</taxon>
        <taxon>Cestoda</taxon>
        <taxon>Eucestoda</taxon>
        <taxon>Cyclophyllidea</taxon>
        <taxon>Hymenolepididae</taxon>
        <taxon>Rodentolepis</taxon>
    </lineage>
</organism>
<feature type="region of interest" description="Disordered" evidence="1">
    <location>
        <begin position="268"/>
        <end position="320"/>
    </location>
</feature>
<gene>
    <name evidence="3" type="ORF">HNAJ_LOCUS471</name>
</gene>
<evidence type="ECO:0000256" key="1">
    <source>
        <dbReference type="SAM" id="MobiDB-lite"/>
    </source>
</evidence>
<dbReference type="CDD" id="cd20556">
    <property type="entry name" value="CYCLIN_CABLES"/>
    <property type="match status" value="1"/>
</dbReference>
<dbReference type="WBParaSite" id="HNAJ_0000047001-mRNA-1">
    <property type="protein sequence ID" value="HNAJ_0000047001-mRNA-1"/>
    <property type="gene ID" value="HNAJ_0000047001"/>
</dbReference>
<feature type="compositionally biased region" description="Polar residues" evidence="1">
    <location>
        <begin position="268"/>
        <end position="278"/>
    </location>
</feature>
<evidence type="ECO:0000313" key="5">
    <source>
        <dbReference type="WBParaSite" id="HNAJ_0000047001-mRNA-1"/>
    </source>
</evidence>
<dbReference type="AlphaFoldDB" id="A0A0R3T0V0"/>
<evidence type="ECO:0000313" key="3">
    <source>
        <dbReference type="EMBL" id="VDN96330.1"/>
    </source>
</evidence>
<dbReference type="InterPro" id="IPR006671">
    <property type="entry name" value="Cyclin_N"/>
</dbReference>
<dbReference type="STRING" id="102285.A0A0R3T0V0"/>
<evidence type="ECO:0000313" key="4">
    <source>
        <dbReference type="Proteomes" id="UP000278807"/>
    </source>
</evidence>
<feature type="region of interest" description="Disordered" evidence="1">
    <location>
        <begin position="58"/>
        <end position="79"/>
    </location>
</feature>
<feature type="domain" description="Cyclin N-terminal" evidence="2">
    <location>
        <begin position="409"/>
        <end position="533"/>
    </location>
</feature>
<dbReference type="Pfam" id="PF00134">
    <property type="entry name" value="Cyclin_N"/>
    <property type="match status" value="1"/>
</dbReference>
<dbReference type="InterPro" id="IPR036915">
    <property type="entry name" value="Cyclin-like_sf"/>
</dbReference>
<dbReference type="PANTHER" id="PTHR22896">
    <property type="entry name" value="CDK5 AND ABL1 ENZYME SUBSTRATE 1"/>
    <property type="match status" value="1"/>
</dbReference>
<accession>A0A0R3T0V0</accession>
<dbReference type="Proteomes" id="UP000278807">
    <property type="component" value="Unassembled WGS sequence"/>
</dbReference>